<keyword evidence="4" id="KW-0732">Signal</keyword>
<proteinExistence type="inferred from homology"/>
<feature type="signal peptide" evidence="4">
    <location>
        <begin position="1"/>
        <end position="18"/>
    </location>
</feature>
<dbReference type="InterPro" id="IPR036939">
    <property type="entry name" value="Cu2_ascorb_mOase_N_sf"/>
</dbReference>
<dbReference type="InterPro" id="IPR045266">
    <property type="entry name" value="DOH_DOMON"/>
</dbReference>
<protein>
    <recommendedName>
        <fullName evidence="5">DOMON domain-containing protein</fullName>
    </recommendedName>
</protein>
<dbReference type="Pfam" id="PF03351">
    <property type="entry name" value="DOMON"/>
    <property type="match status" value="2"/>
</dbReference>
<dbReference type="Pfam" id="PF03712">
    <property type="entry name" value="Cu2_monoox_C"/>
    <property type="match status" value="2"/>
</dbReference>
<reference evidence="6 7" key="1">
    <citation type="submission" date="2022-05" db="EMBL/GenBank/DDBJ databases">
        <authorList>
            <consortium name="Genoscope - CEA"/>
            <person name="William W."/>
        </authorList>
    </citation>
    <scope>NUCLEOTIDE SEQUENCE [LARGE SCALE GENOMIC DNA]</scope>
</reference>
<dbReference type="PANTHER" id="PTHR10157:SF23">
    <property type="entry name" value="MOXD1 HOMOLOG 1"/>
    <property type="match status" value="1"/>
</dbReference>
<feature type="chain" id="PRO_5046334631" description="DOMON domain-containing protein" evidence="4">
    <location>
        <begin position="19"/>
        <end position="1163"/>
    </location>
</feature>
<gene>
    <name evidence="6" type="ORF">PLOB_00039502</name>
</gene>
<dbReference type="PANTHER" id="PTHR10157">
    <property type="entry name" value="DOPAMINE BETA HYDROXYLASE RELATED"/>
    <property type="match status" value="1"/>
</dbReference>
<keyword evidence="3" id="KW-0325">Glycoprotein</keyword>
<dbReference type="Gene3D" id="2.60.40.1210">
    <property type="entry name" value="Cellobiose dehydrogenase, cytochrome domain"/>
    <property type="match status" value="2"/>
</dbReference>
<dbReference type="Pfam" id="PF01082">
    <property type="entry name" value="Cu2_monooxygen"/>
    <property type="match status" value="2"/>
</dbReference>
<comment type="caution">
    <text evidence="6">The sequence shown here is derived from an EMBL/GenBank/DDBJ whole genome shotgun (WGS) entry which is preliminary data.</text>
</comment>
<feature type="domain" description="DOMON" evidence="5">
    <location>
        <begin position="589"/>
        <end position="706"/>
    </location>
</feature>
<name>A0ABN8MWY6_9CNID</name>
<evidence type="ECO:0000256" key="1">
    <source>
        <dbReference type="ARBA" id="ARBA00010676"/>
    </source>
</evidence>
<dbReference type="Gene3D" id="2.60.120.310">
    <property type="entry name" value="Copper type II, ascorbate-dependent monooxygenase, N-terminal domain"/>
    <property type="match status" value="2"/>
</dbReference>
<dbReference type="SUPFAM" id="SSF49344">
    <property type="entry name" value="CBD9-like"/>
    <property type="match status" value="2"/>
</dbReference>
<comment type="similarity">
    <text evidence="1">Belongs to the copper type II ascorbate-dependent monooxygenase family.</text>
</comment>
<dbReference type="Proteomes" id="UP001159405">
    <property type="component" value="Unassembled WGS sequence"/>
</dbReference>
<evidence type="ECO:0000256" key="3">
    <source>
        <dbReference type="ARBA" id="ARBA00023180"/>
    </source>
</evidence>
<feature type="domain" description="DOMON" evidence="5">
    <location>
        <begin position="34"/>
        <end position="150"/>
    </location>
</feature>
<dbReference type="InterPro" id="IPR024548">
    <property type="entry name" value="Cu2_monoox_C"/>
</dbReference>
<evidence type="ECO:0000256" key="2">
    <source>
        <dbReference type="ARBA" id="ARBA00023157"/>
    </source>
</evidence>
<evidence type="ECO:0000313" key="7">
    <source>
        <dbReference type="Proteomes" id="UP001159405"/>
    </source>
</evidence>
<dbReference type="PROSITE" id="PS50836">
    <property type="entry name" value="DOMON"/>
    <property type="match status" value="2"/>
</dbReference>
<dbReference type="SUPFAM" id="SSF49742">
    <property type="entry name" value="PHM/PNGase F"/>
    <property type="match status" value="4"/>
</dbReference>
<dbReference type="SMART" id="SM00664">
    <property type="entry name" value="DoH"/>
    <property type="match status" value="2"/>
</dbReference>
<dbReference type="PRINTS" id="PR00767">
    <property type="entry name" value="DBMONOXGNASE"/>
</dbReference>
<evidence type="ECO:0000259" key="5">
    <source>
        <dbReference type="PROSITE" id="PS50836"/>
    </source>
</evidence>
<dbReference type="InterPro" id="IPR008977">
    <property type="entry name" value="PHM/PNGase_F_dom_sf"/>
</dbReference>
<organism evidence="6 7">
    <name type="scientific">Porites lobata</name>
    <dbReference type="NCBI Taxonomy" id="104759"/>
    <lineage>
        <taxon>Eukaryota</taxon>
        <taxon>Metazoa</taxon>
        <taxon>Cnidaria</taxon>
        <taxon>Anthozoa</taxon>
        <taxon>Hexacorallia</taxon>
        <taxon>Scleractinia</taxon>
        <taxon>Fungiina</taxon>
        <taxon>Poritidae</taxon>
        <taxon>Porites</taxon>
    </lineage>
</organism>
<sequence>MSPALLVAFSALLSISIADLSSEYAHHAVLDPAELMKLYWTVDWDKETISFAVEAATTGWVGFGFSSGNGMMVGSDVVIGWVKDSKGYLTDRYADAKSLPPKDSEQNYVLTGFQEIAQTTVLKFNRRFDTCDSRDRKIKEGTTKVVFAYHTEDPETENDFKQHTFRGSRSILLLNNMDKKQINETGWKSFVVQNKNVTIPKKHTTYWCSLIKAPKITSKHHITKIEPYIQKGNEGFVHHFLVYECHGDYNESHYGFGVDCKEIANMPFLKCFYGKVLAVWGVGGEAFYYPKNAGFPVGTVDTPKSYLLEIHYDNPEGIMGRKDSSGARFYYSSNLREFDAGIFAVGLKISPYMVIPPKQESWLTVGYCAKECSEKAFSSTKLPGRGIRVFAAFLHTHLQGRATWTKHYRNGVELPEIARDDNYDFNFQDIQVLKKEVHIKPGDDLVHFCEYQTMDRDKLVVGGSATSQEMCLNFIFYYPLVKELKTSCTSTQFKPVHDFINKYYPSLNITSPFHNPLAEDEDISWTKEMISKLKKGYSEDRTFTPTCYMRGNKPPFKTLPVPKITTPLPQQESRCSHPSPKSAGKNTYSTLVVSCSVSLFISETISFAVEAATTGWVGFGFSSGNGMMVGSDVVIGWVKDSKGYITDRYADARSLPPKDREQNYVLTGFEETGKKTVLRLNRKIDTCDPRDRKITEGTTKVVFAFHTEDPKSENDFKLHTLRGSRSILLLNKLDKKQINETGWKSFVLQNKNISIPKKRTTYWCTLIKAPEIKGKHHITKFEPYLQKDNEGFVHHLVVYECHGNYNNSHFGVGFDCLDFANMPLLQCYMVTPSLIAAWGVGGQAFYYPPKAGYPIGMADSPKQYMLEMHYDNPEGIEGRTDSSGVKFYYTSNLRQYDAGILSVGPSTDSFLVIPPKQESWISVGYCPKECTQEHLNATKLPGKGVNVFAAFLHTHLQGRATWTKHYRDGVELPEIARDENYDFNFQDIQMLRKEAHIKPGDDLVHYCKYQTLDRDKMVVGGQATSQEMCIDFLFYYPRMANIYQFCSSLLYAPIKDFVGKYFPDVNVTYPNPMVGMNITWTEDMVSDLRSRMDNAMGSTALCKGWGKYEWLPNPKVTKPLPPTKSPCLQPTLGDPEGEGSFVSASRSLVVLLFATYIMFFVIN</sequence>
<keyword evidence="7" id="KW-1185">Reference proteome</keyword>
<accession>A0ABN8MWY6</accession>
<dbReference type="InterPro" id="IPR000945">
    <property type="entry name" value="DBH-like"/>
</dbReference>
<dbReference type="CDD" id="cd09631">
    <property type="entry name" value="DOMON_DOH"/>
    <property type="match status" value="2"/>
</dbReference>
<dbReference type="Gene3D" id="2.60.120.230">
    <property type="match status" value="2"/>
</dbReference>
<dbReference type="InterPro" id="IPR000323">
    <property type="entry name" value="Cu2_ascorb_mOase_N"/>
</dbReference>
<evidence type="ECO:0000313" key="6">
    <source>
        <dbReference type="EMBL" id="CAH3037858.1"/>
    </source>
</evidence>
<dbReference type="InterPro" id="IPR014784">
    <property type="entry name" value="Cu2_ascorb_mOase-like_C"/>
</dbReference>
<dbReference type="InterPro" id="IPR005018">
    <property type="entry name" value="DOMON_domain"/>
</dbReference>
<dbReference type="InterPro" id="IPR028460">
    <property type="entry name" value="Tbh/DBH"/>
</dbReference>
<dbReference type="EMBL" id="CALNXK010000006">
    <property type="protein sequence ID" value="CAH3037858.1"/>
    <property type="molecule type" value="Genomic_DNA"/>
</dbReference>
<keyword evidence="2" id="KW-1015">Disulfide bond</keyword>
<evidence type="ECO:0000256" key="4">
    <source>
        <dbReference type="SAM" id="SignalP"/>
    </source>
</evidence>